<dbReference type="InterPro" id="IPR005025">
    <property type="entry name" value="FMN_Rdtase-like_dom"/>
</dbReference>
<keyword evidence="1" id="KW-0285">Flavoprotein</keyword>
<accession>A0A5Q2FCF7</accession>
<dbReference type="GO" id="GO:0046306">
    <property type="term" value="P:alkanesulfonate catabolic process"/>
    <property type="evidence" value="ECO:0007669"/>
    <property type="project" value="InterPro"/>
</dbReference>
<dbReference type="Gene3D" id="3.40.50.360">
    <property type="match status" value="1"/>
</dbReference>
<keyword evidence="6" id="KW-1185">Reference proteome</keyword>
<name>A0A5Q2FCF7_9ACTN</name>
<evidence type="ECO:0000256" key="1">
    <source>
        <dbReference type="ARBA" id="ARBA00022630"/>
    </source>
</evidence>
<dbReference type="Pfam" id="PF03358">
    <property type="entry name" value="FMN_red"/>
    <property type="match status" value="1"/>
</dbReference>
<dbReference type="AlphaFoldDB" id="A0A5Q2FCF7"/>
<dbReference type="InterPro" id="IPR051814">
    <property type="entry name" value="NAD(P)H-dep_FMN_reductase"/>
</dbReference>
<feature type="domain" description="NADPH-dependent FMN reductase-like" evidence="4">
    <location>
        <begin position="4"/>
        <end position="140"/>
    </location>
</feature>
<dbReference type="InterPro" id="IPR020048">
    <property type="entry name" value="NADPH-dep_FMN_reduc_SsuE"/>
</dbReference>
<dbReference type="EMBL" id="CP045725">
    <property type="protein sequence ID" value="QGF24760.1"/>
    <property type="molecule type" value="Genomic_DNA"/>
</dbReference>
<dbReference type="SUPFAM" id="SSF52218">
    <property type="entry name" value="Flavoproteins"/>
    <property type="match status" value="1"/>
</dbReference>
<dbReference type="RefSeq" id="WP_153573289.1">
    <property type="nucleotide sequence ID" value="NZ_CP045725.1"/>
</dbReference>
<evidence type="ECO:0000259" key="4">
    <source>
        <dbReference type="Pfam" id="PF03358"/>
    </source>
</evidence>
<gene>
    <name evidence="5" type="primary">ssuE</name>
    <name evidence="5" type="ORF">Rai3103_15250</name>
</gene>
<evidence type="ECO:0000256" key="2">
    <source>
        <dbReference type="ARBA" id="ARBA00022643"/>
    </source>
</evidence>
<dbReference type="NCBIfam" id="TIGR03567">
    <property type="entry name" value="FMN_reduc_SsuE"/>
    <property type="match status" value="1"/>
</dbReference>
<evidence type="ECO:0000313" key="5">
    <source>
        <dbReference type="EMBL" id="QGF24760.1"/>
    </source>
</evidence>
<evidence type="ECO:0000313" key="6">
    <source>
        <dbReference type="Proteomes" id="UP000386847"/>
    </source>
</evidence>
<dbReference type="Proteomes" id="UP000386847">
    <property type="component" value="Chromosome"/>
</dbReference>
<dbReference type="PANTHER" id="PTHR43408:SF1">
    <property type="entry name" value="FMN REDUCTASE (NADPH)"/>
    <property type="match status" value="1"/>
</dbReference>
<sequence>MTQLLTVSGSPSATSRGNALARLVGAQLTGNGHYVDHLAVRDLPADALLHADFADPAIRASQDAVASAEGLVIVTPVYKASFSGALKAWLDLLPQTALDGKTVLPLATSGSLAHALALDYALRPVLQALGARHVVQSHLVTDTQIAVQADGTVRLHESAVERLDAAVEAFSTALPYVSAAA</sequence>
<dbReference type="EC" id="1.5.1.38" evidence="5"/>
<organism evidence="5 6">
    <name type="scientific">Raineyella fluvialis</name>
    <dbReference type="NCBI Taxonomy" id="2662261"/>
    <lineage>
        <taxon>Bacteria</taxon>
        <taxon>Bacillati</taxon>
        <taxon>Actinomycetota</taxon>
        <taxon>Actinomycetes</taxon>
        <taxon>Propionibacteriales</taxon>
        <taxon>Propionibacteriaceae</taxon>
        <taxon>Raineyella</taxon>
    </lineage>
</organism>
<dbReference type="InterPro" id="IPR029039">
    <property type="entry name" value="Flavoprotein-like_sf"/>
</dbReference>
<dbReference type="PANTHER" id="PTHR43408">
    <property type="entry name" value="FMN REDUCTASE (NADPH)"/>
    <property type="match status" value="1"/>
</dbReference>
<dbReference type="KEGG" id="rain:Rai3103_15250"/>
<protein>
    <submittedName>
        <fullName evidence="5">NADPH-dependent FMN reductase</fullName>
        <ecNumber evidence="5">1.5.1.38</ecNumber>
    </submittedName>
</protein>
<proteinExistence type="predicted"/>
<dbReference type="GO" id="GO:0052873">
    <property type="term" value="F:FMN reductase (NADPH) activity"/>
    <property type="evidence" value="ECO:0007669"/>
    <property type="project" value="UniProtKB-EC"/>
</dbReference>
<reference evidence="5 6" key="1">
    <citation type="submission" date="2019-10" db="EMBL/GenBank/DDBJ databases">
        <title>Genomic analysis of Raineyella sp. CBA3103.</title>
        <authorList>
            <person name="Roh S.W."/>
        </authorList>
    </citation>
    <scope>NUCLEOTIDE SEQUENCE [LARGE SCALE GENOMIC DNA]</scope>
    <source>
        <strain evidence="5 6">CBA3103</strain>
    </source>
</reference>
<evidence type="ECO:0000256" key="3">
    <source>
        <dbReference type="ARBA" id="ARBA00023002"/>
    </source>
</evidence>
<keyword evidence="2" id="KW-0288">FMN</keyword>
<keyword evidence="3 5" id="KW-0560">Oxidoreductase</keyword>